<dbReference type="NCBIfam" id="NF033550">
    <property type="entry name" value="transpos_ISL3"/>
    <property type="match status" value="1"/>
</dbReference>
<organism evidence="3 4">
    <name type="scientific">Nostoc cf. commune SO-36</name>
    <dbReference type="NCBI Taxonomy" id="449208"/>
    <lineage>
        <taxon>Bacteria</taxon>
        <taxon>Bacillati</taxon>
        <taxon>Cyanobacteriota</taxon>
        <taxon>Cyanophyceae</taxon>
        <taxon>Nostocales</taxon>
        <taxon>Nostocaceae</taxon>
        <taxon>Nostoc</taxon>
    </lineage>
</organism>
<accession>A0ABN6Q4C8</accession>
<dbReference type="Pfam" id="PF13542">
    <property type="entry name" value="HTH_Tnp_ISL3"/>
    <property type="match status" value="1"/>
</dbReference>
<keyword evidence="4" id="KW-1185">Reference proteome</keyword>
<evidence type="ECO:0000313" key="4">
    <source>
        <dbReference type="Proteomes" id="UP001055453"/>
    </source>
</evidence>
<evidence type="ECO:0000259" key="1">
    <source>
        <dbReference type="Pfam" id="PF01610"/>
    </source>
</evidence>
<dbReference type="InterPro" id="IPR047951">
    <property type="entry name" value="Transpos_ISL3"/>
</dbReference>
<name>A0ABN6Q4C8_NOSCO</name>
<protein>
    <recommendedName>
        <fullName evidence="5">Transposase</fullName>
    </recommendedName>
</protein>
<sequence>MIHDLPWNKKPVLLKINCRQFKCHKCKKVFSEQLNFVDKSKGYTKRLASDIVQQVLNSNIHSVAQRNGLSDEEVESMLKNQASQILNINLSQIKRLGIDEIALVKGQGNYLAVLVDLDSHKPIEIVQSRRIEDIRKVLVGWRIDVLNEIEEVSIDLWSPYKKLVEELMPNANITADRFHVMKQITEELDTMRKNEKKAAMSLDDESEKAKRLEALNKSKYSLLKNEDSLNEKQKLKLQSVLEISPNLAKMHALKEQFRQMTQLNLGEIASLNY</sequence>
<evidence type="ECO:0008006" key="5">
    <source>
        <dbReference type="Google" id="ProtNLM"/>
    </source>
</evidence>
<dbReference type="EMBL" id="AP025732">
    <property type="protein sequence ID" value="BDI18103.1"/>
    <property type="molecule type" value="Genomic_DNA"/>
</dbReference>
<dbReference type="Pfam" id="PF01610">
    <property type="entry name" value="DDE_Tnp_ISL3"/>
    <property type="match status" value="1"/>
</dbReference>
<evidence type="ECO:0000313" key="3">
    <source>
        <dbReference type="EMBL" id="BDI18103.1"/>
    </source>
</evidence>
<feature type="domain" description="Transposase IS204/IS1001/IS1096/IS1165 DDE" evidence="1">
    <location>
        <begin position="96"/>
        <end position="263"/>
    </location>
</feature>
<feature type="domain" description="Transposase IS204/IS1001/IS1096/IS1165 helix-turn-helix" evidence="2">
    <location>
        <begin position="32"/>
        <end position="80"/>
    </location>
</feature>
<gene>
    <name evidence="3" type="ORF">ANSO36C_39050</name>
</gene>
<evidence type="ECO:0000259" key="2">
    <source>
        <dbReference type="Pfam" id="PF13542"/>
    </source>
</evidence>
<dbReference type="PANTHER" id="PTHR33498:SF1">
    <property type="entry name" value="TRANSPOSASE FOR INSERTION SEQUENCE ELEMENT IS1557"/>
    <property type="match status" value="1"/>
</dbReference>
<dbReference type="InterPro" id="IPR032877">
    <property type="entry name" value="Transposase_HTH"/>
</dbReference>
<dbReference type="PANTHER" id="PTHR33498">
    <property type="entry name" value="TRANSPOSASE FOR INSERTION SEQUENCE ELEMENT IS1557"/>
    <property type="match status" value="1"/>
</dbReference>
<dbReference type="InterPro" id="IPR002560">
    <property type="entry name" value="Transposase_DDE"/>
</dbReference>
<proteinExistence type="predicted"/>
<reference evidence="3" key="1">
    <citation type="submission" date="2022-04" db="EMBL/GenBank/DDBJ databases">
        <title>Complete genome sequence of a cyanobacterium, Nostoc sp. SO-36, isolated in Antarctica.</title>
        <authorList>
            <person name="Kanesaki Y."/>
            <person name="Effendi D."/>
            <person name="Sakamoto T."/>
            <person name="Ohtani S."/>
            <person name="Awai K."/>
        </authorList>
    </citation>
    <scope>NUCLEOTIDE SEQUENCE</scope>
    <source>
        <strain evidence="3">SO-36</strain>
    </source>
</reference>
<dbReference type="Proteomes" id="UP001055453">
    <property type="component" value="Chromosome"/>
</dbReference>